<keyword evidence="8 10" id="KW-0131">Cell cycle</keyword>
<dbReference type="Pfam" id="PF02875">
    <property type="entry name" value="Mur_ligase_C"/>
    <property type="match status" value="1"/>
</dbReference>
<keyword evidence="4 10" id="KW-0547">Nucleotide-binding</keyword>
<dbReference type="SUPFAM" id="SSF63418">
    <property type="entry name" value="MurE/MurF N-terminal domain"/>
    <property type="match status" value="1"/>
</dbReference>
<comment type="function">
    <text evidence="10 11">Involved in cell wall formation. Catalyzes the final step in the synthesis of UDP-N-acetylmuramoyl-pentapeptide, the precursor of murein.</text>
</comment>
<dbReference type="PANTHER" id="PTHR43024:SF1">
    <property type="entry name" value="UDP-N-ACETYLMURAMOYL-TRIPEPTIDE--D-ALANYL-D-ALANINE LIGASE"/>
    <property type="match status" value="1"/>
</dbReference>
<dbReference type="InterPro" id="IPR004101">
    <property type="entry name" value="Mur_ligase_C"/>
</dbReference>
<dbReference type="Gene3D" id="3.90.190.20">
    <property type="entry name" value="Mur ligase, C-terminal domain"/>
    <property type="match status" value="1"/>
</dbReference>
<keyword evidence="5 10" id="KW-0067">ATP-binding</keyword>
<evidence type="ECO:0000256" key="8">
    <source>
        <dbReference type="ARBA" id="ARBA00023306"/>
    </source>
</evidence>
<keyword evidence="16" id="KW-1185">Reference proteome</keyword>
<dbReference type="Gene3D" id="3.40.1390.10">
    <property type="entry name" value="MurE/MurF, N-terminal domain"/>
    <property type="match status" value="1"/>
</dbReference>
<reference evidence="16" key="1">
    <citation type="submission" date="2016-09" db="EMBL/GenBank/DDBJ databases">
        <title>Draft genome sequence of a novel species of the family Streptococcaceae isolated from flowers.</title>
        <authorList>
            <person name="Chuah L.-O."/>
            <person name="Yap K.-P."/>
            <person name="Thong K.L."/>
            <person name="Liong M.T."/>
            <person name="Ahmad R."/>
            <person name="Rusul G."/>
        </authorList>
    </citation>
    <scope>NUCLEOTIDE SEQUENCE [LARGE SCALE GENOMIC DNA]</scope>
    <source>
        <strain evidence="16">DF1</strain>
    </source>
</reference>
<dbReference type="InterPro" id="IPR005863">
    <property type="entry name" value="UDP-N-AcMur_synth"/>
</dbReference>
<comment type="caution">
    <text evidence="15">The sequence shown here is derived from an EMBL/GenBank/DDBJ whole genome shotgun (WGS) entry which is preliminary data.</text>
</comment>
<dbReference type="Proteomes" id="UP000178622">
    <property type="component" value="Unassembled WGS sequence"/>
</dbReference>
<dbReference type="SUPFAM" id="SSF53623">
    <property type="entry name" value="MurD-like peptide ligases, catalytic domain"/>
    <property type="match status" value="1"/>
</dbReference>
<dbReference type="UniPathway" id="UPA00219"/>
<feature type="domain" description="Mur ligase C-terminal" evidence="13">
    <location>
        <begin position="307"/>
        <end position="439"/>
    </location>
</feature>
<evidence type="ECO:0000256" key="7">
    <source>
        <dbReference type="ARBA" id="ARBA00022984"/>
    </source>
</evidence>
<dbReference type="InterPro" id="IPR035911">
    <property type="entry name" value="MurE/MurF_N"/>
</dbReference>
<dbReference type="SUPFAM" id="SSF53244">
    <property type="entry name" value="MurD-like peptide ligases, peptide-binding domain"/>
    <property type="match status" value="1"/>
</dbReference>
<dbReference type="GO" id="GO:0009252">
    <property type="term" value="P:peptidoglycan biosynthetic process"/>
    <property type="evidence" value="ECO:0007669"/>
    <property type="project" value="UniProtKB-UniRule"/>
</dbReference>
<evidence type="ECO:0000259" key="13">
    <source>
        <dbReference type="Pfam" id="PF02875"/>
    </source>
</evidence>
<dbReference type="GO" id="GO:0005737">
    <property type="term" value="C:cytoplasm"/>
    <property type="evidence" value="ECO:0007669"/>
    <property type="project" value="UniProtKB-SubCell"/>
</dbReference>
<dbReference type="EC" id="6.3.2.10" evidence="10 11"/>
<comment type="pathway">
    <text evidence="10 11">Cell wall biogenesis; peptidoglycan biosynthesis.</text>
</comment>
<dbReference type="PANTHER" id="PTHR43024">
    <property type="entry name" value="UDP-N-ACETYLMURAMOYL-TRIPEPTIDE--D-ALANYL-D-ALANINE LIGASE"/>
    <property type="match status" value="1"/>
</dbReference>
<dbReference type="OrthoDB" id="9801978at2"/>
<keyword evidence="3 10" id="KW-0132">Cell division</keyword>
<feature type="domain" description="Mur ligase central" evidence="14">
    <location>
        <begin position="105"/>
        <end position="283"/>
    </location>
</feature>
<dbReference type="GO" id="GO:0005524">
    <property type="term" value="F:ATP binding"/>
    <property type="evidence" value="ECO:0007669"/>
    <property type="project" value="UniProtKB-UniRule"/>
</dbReference>
<dbReference type="InterPro" id="IPR036615">
    <property type="entry name" value="Mur_ligase_C_dom_sf"/>
</dbReference>
<evidence type="ECO:0000256" key="1">
    <source>
        <dbReference type="ARBA" id="ARBA00022490"/>
    </source>
</evidence>
<comment type="similarity">
    <text evidence="10">Belongs to the MurCDEF family. MurF subfamily.</text>
</comment>
<dbReference type="InterPro" id="IPR051046">
    <property type="entry name" value="MurCDEF_CellWall_CoF430Synth"/>
</dbReference>
<protein>
    <recommendedName>
        <fullName evidence="10 11">UDP-N-acetylmuramoyl-tripeptide--D-alanyl-D-alanine ligase</fullName>
        <ecNumber evidence="10 11">6.3.2.10</ecNumber>
    </recommendedName>
    <alternativeName>
        <fullName evidence="10">D-alanyl-D-alanine-adding enzyme</fullName>
    </alternativeName>
</protein>
<keyword evidence="6 10" id="KW-0133">Cell shape</keyword>
<evidence type="ECO:0000256" key="11">
    <source>
        <dbReference type="RuleBase" id="RU004136"/>
    </source>
</evidence>
<dbReference type="InterPro" id="IPR013221">
    <property type="entry name" value="Mur_ligase_cen"/>
</dbReference>
<keyword evidence="7 10" id="KW-0573">Peptidoglycan synthesis</keyword>
<feature type="binding site" evidence="10">
    <location>
        <begin position="107"/>
        <end position="113"/>
    </location>
    <ligand>
        <name>ATP</name>
        <dbReference type="ChEBI" id="CHEBI:30616"/>
    </ligand>
</feature>
<evidence type="ECO:0000259" key="14">
    <source>
        <dbReference type="Pfam" id="PF08245"/>
    </source>
</evidence>
<dbReference type="GO" id="GO:0008360">
    <property type="term" value="P:regulation of cell shape"/>
    <property type="evidence" value="ECO:0007669"/>
    <property type="project" value="UniProtKB-KW"/>
</dbReference>
<dbReference type="GO" id="GO:0008766">
    <property type="term" value="F:UDP-N-acetylmuramoylalanyl-D-glutamyl-2,6-diaminopimelate-D-alanyl-D-alanine ligase activity"/>
    <property type="evidence" value="ECO:0007669"/>
    <property type="project" value="RHEA"/>
</dbReference>
<dbReference type="EMBL" id="MKIR01000012">
    <property type="protein sequence ID" value="OFI49623.1"/>
    <property type="molecule type" value="Genomic_DNA"/>
</dbReference>
<comment type="subcellular location">
    <subcellularLocation>
        <location evidence="10 11">Cytoplasm</location>
    </subcellularLocation>
</comment>
<dbReference type="RefSeq" id="WP_070792137.1">
    <property type="nucleotide sequence ID" value="NZ_MKIR01000012.1"/>
</dbReference>
<keyword evidence="9 10" id="KW-0961">Cell wall biogenesis/degradation</keyword>
<comment type="catalytic activity">
    <reaction evidence="11">
        <text>D-alanyl-D-alanine + UDP-N-acetyl-alpha-D-muramoyl-L-alanyl-gamma-D-glutamyl-meso-2,6-diaminopimelate + ATP = UDP-N-acetyl-alpha-D-muramoyl-L-alanyl-gamma-D-glutamyl-meso-2,6-diaminopimeloyl-D-alanyl-D-alanine + ADP + phosphate + H(+)</text>
        <dbReference type="Rhea" id="RHEA:28374"/>
        <dbReference type="ChEBI" id="CHEBI:15378"/>
        <dbReference type="ChEBI" id="CHEBI:30616"/>
        <dbReference type="ChEBI" id="CHEBI:43474"/>
        <dbReference type="ChEBI" id="CHEBI:57822"/>
        <dbReference type="ChEBI" id="CHEBI:61386"/>
        <dbReference type="ChEBI" id="CHEBI:83905"/>
        <dbReference type="ChEBI" id="CHEBI:456216"/>
        <dbReference type="EC" id="6.3.2.10"/>
    </reaction>
</comment>
<evidence type="ECO:0000256" key="3">
    <source>
        <dbReference type="ARBA" id="ARBA00022618"/>
    </source>
</evidence>
<dbReference type="InterPro" id="IPR036565">
    <property type="entry name" value="Mur-like_cat_sf"/>
</dbReference>
<keyword evidence="1 10" id="KW-0963">Cytoplasm</keyword>
<evidence type="ECO:0000256" key="9">
    <source>
        <dbReference type="ARBA" id="ARBA00023316"/>
    </source>
</evidence>
<dbReference type="GO" id="GO:0051301">
    <property type="term" value="P:cell division"/>
    <property type="evidence" value="ECO:0007669"/>
    <property type="project" value="UniProtKB-KW"/>
</dbReference>
<dbReference type="Gene3D" id="3.40.1190.10">
    <property type="entry name" value="Mur-like, catalytic domain"/>
    <property type="match status" value="1"/>
</dbReference>
<evidence type="ECO:0000313" key="15">
    <source>
        <dbReference type="EMBL" id="OFI49623.1"/>
    </source>
</evidence>
<evidence type="ECO:0000313" key="16">
    <source>
        <dbReference type="Proteomes" id="UP000178622"/>
    </source>
</evidence>
<gene>
    <name evidence="10" type="primary">murF</name>
    <name evidence="15" type="ORF">BG261_03305</name>
</gene>
<organism evidence="15 16">
    <name type="scientific">Floricoccus tropicus</name>
    <dbReference type="NCBI Taxonomy" id="1859473"/>
    <lineage>
        <taxon>Bacteria</taxon>
        <taxon>Bacillati</taxon>
        <taxon>Bacillota</taxon>
        <taxon>Bacilli</taxon>
        <taxon>Lactobacillales</taxon>
        <taxon>Streptococcaceae</taxon>
        <taxon>Floricoccus</taxon>
    </lineage>
</organism>
<dbReference type="STRING" id="1859473.BG261_03305"/>
<evidence type="ECO:0000256" key="6">
    <source>
        <dbReference type="ARBA" id="ARBA00022960"/>
    </source>
</evidence>
<keyword evidence="2 10" id="KW-0436">Ligase</keyword>
<proteinExistence type="inferred from homology"/>
<dbReference type="HAMAP" id="MF_02019">
    <property type="entry name" value="MurF"/>
    <property type="match status" value="1"/>
</dbReference>
<evidence type="ECO:0000256" key="10">
    <source>
        <dbReference type="HAMAP-Rule" id="MF_02019"/>
    </source>
</evidence>
<dbReference type="NCBIfam" id="TIGR01143">
    <property type="entry name" value="murF"/>
    <property type="match status" value="1"/>
</dbReference>
<comment type="catalytic activity">
    <reaction evidence="10">
        <text>UDP-N-acetyl-alpha-D-muramoyl-L-alanyl-gamma-D-glutamyl-L-lysine + D-alanyl-D-alanine + ATP = UDP-N-acetyl-alpha-D-muramoyl-L-alanyl-gamma-D-glutamyl-L-lysyl-D-alanyl-D-alanine + ADP + phosphate + H(+)</text>
        <dbReference type="Rhea" id="RHEA:16085"/>
        <dbReference type="ChEBI" id="CHEBI:15378"/>
        <dbReference type="ChEBI" id="CHEBI:30616"/>
        <dbReference type="ChEBI" id="CHEBI:43474"/>
        <dbReference type="ChEBI" id="CHEBI:57822"/>
        <dbReference type="ChEBI" id="CHEBI:70758"/>
        <dbReference type="ChEBI" id="CHEBI:83903"/>
        <dbReference type="ChEBI" id="CHEBI:456216"/>
        <dbReference type="EC" id="6.3.2.10"/>
    </reaction>
</comment>
<evidence type="ECO:0000256" key="4">
    <source>
        <dbReference type="ARBA" id="ARBA00022741"/>
    </source>
</evidence>
<sequence length="452" mass="50818">MRLKFYELADAVDAQNNFEKFPNIELSGIEFDSRKIKVGDIFLPLKGERDGHDFIETAFENGAVVTLSEVEIENHPYILVEDCLAAFQKLAAFYIEKTQVEVVAVTGSNGKTTTKDMIDSVLSTTYKTYKTQGNYNNEIGLPYTILHMPDDTEKLVLEMGQDHMGDIHLLSDIAKPKIAVITLIGESHIEFFGSREKIAQGKMQIADGMHQGILVAPADKIINKFLPNDQEVVRFGPNEDIYIDNLVEHKDYLEFEVNFLDTKLIVPLPGKFNATNAMLAAYVGKVLGVKEHDIRSGLENIQLTKNRTEWLVASNGADILSDVYNANPTAMRLILETFQAIPENTDGAKAVVLADMKELGEESSKYHEQMITAIDPDKIDRLYLYGQEMEALVEYAKDIFPKGHLKFYRKDDEVDELDELINDVSNDLKANDQILLKGSNSMNLSKVVEKLL</sequence>
<accession>A0A1E8GPT6</accession>
<dbReference type="GO" id="GO:0071555">
    <property type="term" value="P:cell wall organization"/>
    <property type="evidence" value="ECO:0007669"/>
    <property type="project" value="UniProtKB-KW"/>
</dbReference>
<dbReference type="Pfam" id="PF01225">
    <property type="entry name" value="Mur_ligase"/>
    <property type="match status" value="1"/>
</dbReference>
<dbReference type="Pfam" id="PF08245">
    <property type="entry name" value="Mur_ligase_M"/>
    <property type="match status" value="1"/>
</dbReference>
<dbReference type="AlphaFoldDB" id="A0A1E8GPT6"/>
<evidence type="ECO:0000256" key="2">
    <source>
        <dbReference type="ARBA" id="ARBA00022598"/>
    </source>
</evidence>
<name>A0A1E8GPT6_9LACT</name>
<evidence type="ECO:0000256" key="5">
    <source>
        <dbReference type="ARBA" id="ARBA00022840"/>
    </source>
</evidence>
<evidence type="ECO:0000259" key="12">
    <source>
        <dbReference type="Pfam" id="PF01225"/>
    </source>
</evidence>
<dbReference type="InterPro" id="IPR000713">
    <property type="entry name" value="Mur_ligase_N"/>
</dbReference>
<feature type="domain" description="Mur ligase N-terminal catalytic" evidence="12">
    <location>
        <begin position="26"/>
        <end position="71"/>
    </location>
</feature>
<dbReference type="GO" id="GO:0047480">
    <property type="term" value="F:UDP-N-acetylmuramoyl-tripeptide-D-alanyl-D-alanine ligase activity"/>
    <property type="evidence" value="ECO:0007669"/>
    <property type="project" value="UniProtKB-UniRule"/>
</dbReference>